<dbReference type="Proteomes" id="UP000824890">
    <property type="component" value="Unassembled WGS sequence"/>
</dbReference>
<proteinExistence type="predicted"/>
<dbReference type="EMBL" id="JAGKQM010000015">
    <property type="protein sequence ID" value="KAH0879069.1"/>
    <property type="molecule type" value="Genomic_DNA"/>
</dbReference>
<sequence length="172" mass="19560">MMLSTQNSLSTSVEKCVKHCIPNQCMKKLAKGFATNKYQVMNNILFLRLIRDGPCCWGFVLAQPVCELIFSRQLPVRVHLFSDIWKASTIMIFMENLSSSSVRFVYTGILLFRTITECIESLPLTNVLTLRSTLPHSMHLHSLPRDASATIKKSSNSYAKRYSFGCSQNLSW</sequence>
<evidence type="ECO:0000313" key="2">
    <source>
        <dbReference type="Proteomes" id="UP000824890"/>
    </source>
</evidence>
<protein>
    <submittedName>
        <fullName evidence="1">Uncharacterized protein</fullName>
    </submittedName>
</protein>
<name>A0ABQ7ZG11_BRANA</name>
<keyword evidence="2" id="KW-1185">Reference proteome</keyword>
<organism evidence="1 2">
    <name type="scientific">Brassica napus</name>
    <name type="common">Rape</name>
    <dbReference type="NCBI Taxonomy" id="3708"/>
    <lineage>
        <taxon>Eukaryota</taxon>
        <taxon>Viridiplantae</taxon>
        <taxon>Streptophyta</taxon>
        <taxon>Embryophyta</taxon>
        <taxon>Tracheophyta</taxon>
        <taxon>Spermatophyta</taxon>
        <taxon>Magnoliopsida</taxon>
        <taxon>eudicotyledons</taxon>
        <taxon>Gunneridae</taxon>
        <taxon>Pentapetalae</taxon>
        <taxon>rosids</taxon>
        <taxon>malvids</taxon>
        <taxon>Brassicales</taxon>
        <taxon>Brassicaceae</taxon>
        <taxon>Brassiceae</taxon>
        <taxon>Brassica</taxon>
    </lineage>
</organism>
<accession>A0ABQ7ZG11</accession>
<gene>
    <name evidence="1" type="ORF">HID58_066463</name>
</gene>
<comment type="caution">
    <text evidence="1">The sequence shown here is derived from an EMBL/GenBank/DDBJ whole genome shotgun (WGS) entry which is preliminary data.</text>
</comment>
<reference evidence="1 2" key="1">
    <citation type="submission" date="2021-05" db="EMBL/GenBank/DDBJ databases">
        <title>Genome Assembly of Synthetic Allotetraploid Brassica napus Reveals Homoeologous Exchanges between Subgenomes.</title>
        <authorList>
            <person name="Davis J.T."/>
        </authorList>
    </citation>
    <scope>NUCLEOTIDE SEQUENCE [LARGE SCALE GENOMIC DNA]</scope>
    <source>
        <strain evidence="2">cv. Da-Ae</strain>
        <tissue evidence="1">Seedling</tissue>
    </source>
</reference>
<evidence type="ECO:0000313" key="1">
    <source>
        <dbReference type="EMBL" id="KAH0879069.1"/>
    </source>
</evidence>